<reference evidence="2" key="1">
    <citation type="journal article" date="2019" name="Int. J. Syst. Evol. Microbiol.">
        <title>The Global Catalogue of Microorganisms (GCM) 10K type strain sequencing project: providing services to taxonomists for standard genome sequencing and annotation.</title>
        <authorList>
            <consortium name="The Broad Institute Genomics Platform"/>
            <consortium name="The Broad Institute Genome Sequencing Center for Infectious Disease"/>
            <person name="Wu L."/>
            <person name="Ma J."/>
        </authorList>
    </citation>
    <scope>NUCLEOTIDE SEQUENCE [LARGE SCALE GENOMIC DNA]</scope>
    <source>
        <strain evidence="2">JCM 18302</strain>
    </source>
</reference>
<dbReference type="EMBL" id="BAABJO010000011">
    <property type="protein sequence ID" value="GAA5123099.1"/>
    <property type="molecule type" value="Genomic_DNA"/>
</dbReference>
<protein>
    <submittedName>
        <fullName evidence="1">Uncharacterized protein</fullName>
    </submittedName>
</protein>
<name>A0ABP9NJF1_9PSEU</name>
<accession>A0ABP9NJF1</accession>
<proteinExistence type="predicted"/>
<comment type="caution">
    <text evidence="1">The sequence shown here is derived from an EMBL/GenBank/DDBJ whole genome shotgun (WGS) entry which is preliminary data.</text>
</comment>
<organism evidence="1 2">
    <name type="scientific">Pseudonocardia adelaidensis</name>
    <dbReference type="NCBI Taxonomy" id="648754"/>
    <lineage>
        <taxon>Bacteria</taxon>
        <taxon>Bacillati</taxon>
        <taxon>Actinomycetota</taxon>
        <taxon>Actinomycetes</taxon>
        <taxon>Pseudonocardiales</taxon>
        <taxon>Pseudonocardiaceae</taxon>
        <taxon>Pseudonocardia</taxon>
    </lineage>
</organism>
<gene>
    <name evidence="1" type="ORF">GCM10023320_34390</name>
</gene>
<sequence>MAPSAEALAAALVPHHPPPAPPRAPQVASAVARLPPPADCAWLLAAKLYRQVEPAVPWQDAETCVPFSVAPTRLEPAHCPLVPAVQSVREDALLTPPGAAAWAVPSVWVRHPVPAQVPVTSAIASDANPPVPAWQPPAAAQVAVACAFTRVAPMAFDSEEARVAQPAAVPLSQVAVTWAVVVANRCSAGTSDVVVAVEDAALIWARHAVVPSHPVDPVAVLVLRLPAGPATAVTPPVTRPVQPASGQSIWEPACACPVTPGIDLALAPLSGLSPALRVMVAVASLAATHPLAAAVHVAAVCVRPGVPLVPPVVAAVQPAPVHCAVADDCDHVAGAAVTGFAASFAASVAVLRASFAAAAASAAVFFCAAVAPGRAATFAACAARCSASVACCFACSAWLFCCSATMSATTWPEPAEESVWTWQPLAVLVQLPLEVEVPVPGGPRAPPSPFIAAGPSLPLAEVRASPVHGVPPAQSIVADAIVQLDAPGTVGPPEFADEPGATGAGGVAGWSDPCPCWSAGALPWSPVVSEDTVAFAVDRACTSGLMMFAFGSLEAPELVTAWHTPPDTPLHEPSLREPRDCADTLGSVADAALVTLPVQLCCPSQTMVAPAADAADGPATSRAVLTCWACPSACGPDRASAAPGPVDAVDVDCTWQPPVPPVQDAVPSDVRGLPFATAPSHALVVVRTEPWQAVPASQARLADEVEVEDGPDRDWPASGRPVFGSTATKSGALDAAELVSPSQPPPVTVHSAVDDVPRAYGVTPVSRALVELFAVPPHSVAAPEHCTVAFACDTLTGPDTCTTPAVAAVSPAGSRSDTVVSAAVLQLPPAPCAVQDEVPVLSRTPFTSPDAPPDVVLDPDATQLAAAQSISVSAVLDADSSRVAKALPVAAAAVCSSHDGSAARSDTCESDCTPQPPAFASHCEEALVVRTGAAAPAFAGVPVAVPVVALDAFPWHTAASQSTFAPAELEAVVSPSVSTAGRTAPDRRARGSSFSSTWLSTRVLL</sequence>
<dbReference type="Proteomes" id="UP001500804">
    <property type="component" value="Unassembled WGS sequence"/>
</dbReference>
<evidence type="ECO:0000313" key="1">
    <source>
        <dbReference type="EMBL" id="GAA5123099.1"/>
    </source>
</evidence>
<keyword evidence="2" id="KW-1185">Reference proteome</keyword>
<evidence type="ECO:0000313" key="2">
    <source>
        <dbReference type="Proteomes" id="UP001500804"/>
    </source>
</evidence>